<dbReference type="AlphaFoldDB" id="A0A644W3Z0"/>
<evidence type="ECO:0000256" key="2">
    <source>
        <dbReference type="ARBA" id="ARBA00023277"/>
    </source>
</evidence>
<dbReference type="SUPFAM" id="SSF88713">
    <property type="entry name" value="Glycoside hydrolase/deacetylase"/>
    <property type="match status" value="1"/>
</dbReference>
<proteinExistence type="inferred from homology"/>
<gene>
    <name evidence="4" type="ORF">SDC9_44650</name>
</gene>
<evidence type="ECO:0000259" key="3">
    <source>
        <dbReference type="Pfam" id="PF03065"/>
    </source>
</evidence>
<organism evidence="4">
    <name type="scientific">bioreactor metagenome</name>
    <dbReference type="NCBI Taxonomy" id="1076179"/>
    <lineage>
        <taxon>unclassified sequences</taxon>
        <taxon>metagenomes</taxon>
        <taxon>ecological metagenomes</taxon>
    </lineage>
</organism>
<dbReference type="InterPro" id="IPR052046">
    <property type="entry name" value="GH57_Enzymes"/>
</dbReference>
<protein>
    <recommendedName>
        <fullName evidence="3">Glycoside hydrolase family 57 N-terminal domain-containing protein</fullName>
    </recommendedName>
</protein>
<evidence type="ECO:0000256" key="1">
    <source>
        <dbReference type="ARBA" id="ARBA00006821"/>
    </source>
</evidence>
<sequence>MKTMQQEKTSLILHGHFYQPPRENPQTGIIGKQLSAGPYPDWNERIHADCYSANSHSRYLSAFRRILSMTNNYEYLSFNFGPTLLSWMQKEHPETYNLILEADRHSVERLGYGNAIAQAFNHSILPLCTKEDARTQILWGLDDFSRRFGRDAKGLWLSETAINPMVVDLLAESGVSFVILSPWQCRAISKDESSIQELNGNPAPYDRPFLLQGKTGKSINAFFYNHRMAEGISFGHFLRDADQLYDRLLAIKNADKAQLIHTATDGEIYGHHEPYGDMALAALIKKVEDRDDFTFTNYAAHLATHPATEWAHLHEGEEEKGTSWSCSHGVSRWYRDCGCHTGGDESWNQKWRTPLRKAFDNLSRNIDVIFNAEVKRLLGPKSEPLSLLHAFAPVASEQMDMDSFLTQYTDDHQVMEQLAQLLLAQKYKHFAYTSCGWFFNDLAGLEPRQNITYALMAVQLCQRFSGDELMLNLLDDLGKAKANRKQDGNGQTIAMESLQLLRGEVEAALYFTLNRRIANTIDHKTTYGYFQLESYTLNSDNSVSLVLLNKQSLVRYECAAVDLHPDTMQLEYSITIQGSSVTEVQTYYLDHEDIDLRMRDELFDQIDRTVCTIDQSQIKQLSKNLYHYASLATNIPYLPMGSLYQELIGSSLQAIKNLFMFGTLAMWDEFKKDFILMLDFFVKYGKQPDLELIKSIFDNEMGSMAEKIQSYGLYDQNSRFVLEFLGIIRERGFQPDLTAIQDAVYPYVSMLKPLPESTDVDLINALGNVLNFDITITGM</sequence>
<name>A0A644W3Z0_9ZZZZ</name>
<accession>A0A644W3Z0</accession>
<evidence type="ECO:0000313" key="4">
    <source>
        <dbReference type="EMBL" id="MPL98445.1"/>
    </source>
</evidence>
<reference evidence="4" key="1">
    <citation type="submission" date="2019-08" db="EMBL/GenBank/DDBJ databases">
        <authorList>
            <person name="Kucharzyk K."/>
            <person name="Murdoch R.W."/>
            <person name="Higgins S."/>
            <person name="Loffler F."/>
        </authorList>
    </citation>
    <scope>NUCLEOTIDE SEQUENCE</scope>
</reference>
<dbReference type="GO" id="GO:0005975">
    <property type="term" value="P:carbohydrate metabolic process"/>
    <property type="evidence" value="ECO:0007669"/>
    <property type="project" value="InterPro"/>
</dbReference>
<dbReference type="GO" id="GO:0003824">
    <property type="term" value="F:catalytic activity"/>
    <property type="evidence" value="ECO:0007669"/>
    <property type="project" value="InterPro"/>
</dbReference>
<dbReference type="InterPro" id="IPR011330">
    <property type="entry name" value="Glyco_hydro/deAcase_b/a-brl"/>
</dbReference>
<dbReference type="CDD" id="cd10797">
    <property type="entry name" value="GH57N_APU_like_1"/>
    <property type="match status" value="1"/>
</dbReference>
<feature type="domain" description="Glycoside hydrolase family 57 N-terminal" evidence="3">
    <location>
        <begin position="44"/>
        <end position="307"/>
    </location>
</feature>
<dbReference type="InterPro" id="IPR004300">
    <property type="entry name" value="Glyco_hydro_57_N"/>
</dbReference>
<dbReference type="EMBL" id="VSSQ01000609">
    <property type="protein sequence ID" value="MPL98445.1"/>
    <property type="molecule type" value="Genomic_DNA"/>
</dbReference>
<dbReference type="Pfam" id="PF12055">
    <property type="entry name" value="DUF3536"/>
    <property type="match status" value="1"/>
</dbReference>
<comment type="similarity">
    <text evidence="1">Belongs to the glycosyl hydrolase 57 family.</text>
</comment>
<comment type="caution">
    <text evidence="4">The sequence shown here is derived from an EMBL/GenBank/DDBJ whole genome shotgun (WGS) entry which is preliminary data.</text>
</comment>
<dbReference type="InterPro" id="IPR021923">
    <property type="entry name" value="DUF3536"/>
</dbReference>
<dbReference type="Pfam" id="PF03065">
    <property type="entry name" value="Glyco_hydro_57"/>
    <property type="match status" value="1"/>
</dbReference>
<keyword evidence="2" id="KW-0119">Carbohydrate metabolism</keyword>
<dbReference type="Gene3D" id="3.20.110.20">
    <property type="match status" value="1"/>
</dbReference>
<dbReference type="PANTHER" id="PTHR36306">
    <property type="entry name" value="ALPHA-AMYLASE-RELATED-RELATED"/>
    <property type="match status" value="1"/>
</dbReference>
<dbReference type="PANTHER" id="PTHR36306:SF3">
    <property type="entry name" value="GLYCOSIDE HYDROLASE FAMILY 57"/>
    <property type="match status" value="1"/>
</dbReference>